<dbReference type="InterPro" id="IPR001424">
    <property type="entry name" value="SOD_Cu_Zn_dom"/>
</dbReference>
<evidence type="ECO:0000256" key="5">
    <source>
        <dbReference type="ARBA" id="ARBA00023002"/>
    </source>
</evidence>
<dbReference type="Pfam" id="PF00080">
    <property type="entry name" value="Sod_Cu"/>
    <property type="match status" value="1"/>
</dbReference>
<keyword evidence="3 9" id="KW-0862">Zinc</keyword>
<organism evidence="12 13">
    <name type="scientific">Phaedon cochleariae</name>
    <name type="common">Mustard beetle</name>
    <dbReference type="NCBI Taxonomy" id="80249"/>
    <lineage>
        <taxon>Eukaryota</taxon>
        <taxon>Metazoa</taxon>
        <taxon>Ecdysozoa</taxon>
        <taxon>Arthropoda</taxon>
        <taxon>Hexapoda</taxon>
        <taxon>Insecta</taxon>
        <taxon>Pterygota</taxon>
        <taxon>Neoptera</taxon>
        <taxon>Endopterygota</taxon>
        <taxon>Coleoptera</taxon>
        <taxon>Polyphaga</taxon>
        <taxon>Cucujiformia</taxon>
        <taxon>Chrysomeloidea</taxon>
        <taxon>Chrysomelidae</taxon>
        <taxon>Chrysomelinae</taxon>
        <taxon>Chrysomelini</taxon>
        <taxon>Phaedon</taxon>
    </lineage>
</organism>
<evidence type="ECO:0000313" key="13">
    <source>
        <dbReference type="Proteomes" id="UP001153737"/>
    </source>
</evidence>
<dbReference type="FunFam" id="2.60.40.200:FF:000003">
    <property type="entry name" value="Superoxide dismutase [Cu-Zn], chloroplastic"/>
    <property type="match status" value="1"/>
</dbReference>
<evidence type="ECO:0000256" key="6">
    <source>
        <dbReference type="ARBA" id="ARBA00023008"/>
    </source>
</evidence>
<dbReference type="Gene3D" id="2.60.40.200">
    <property type="entry name" value="Superoxide dismutase, copper/zinc binding domain"/>
    <property type="match status" value="1"/>
</dbReference>
<feature type="signal peptide" evidence="10">
    <location>
        <begin position="1"/>
        <end position="16"/>
    </location>
</feature>
<feature type="chain" id="PRO_5040128685" description="Superoxide dismutase [Cu-Zn]" evidence="10">
    <location>
        <begin position="17"/>
        <end position="198"/>
    </location>
</feature>
<keyword evidence="2 9" id="KW-0479">Metal-binding</keyword>
<evidence type="ECO:0000256" key="8">
    <source>
        <dbReference type="ARBA" id="ARBA00049204"/>
    </source>
</evidence>
<keyword evidence="10" id="KW-0732">Signal</keyword>
<evidence type="ECO:0000256" key="1">
    <source>
        <dbReference type="ARBA" id="ARBA00010457"/>
    </source>
</evidence>
<comment type="function">
    <text evidence="9">Destroys radicals which are normally produced within the cells and which are toxic to biological systems.</text>
</comment>
<dbReference type="OrthoDB" id="2015551at2759"/>
<evidence type="ECO:0000256" key="7">
    <source>
        <dbReference type="ARBA" id="ARBA00023157"/>
    </source>
</evidence>
<dbReference type="Proteomes" id="UP001153737">
    <property type="component" value="Chromosome 15"/>
</dbReference>
<keyword evidence="13" id="KW-1185">Reference proteome</keyword>
<comment type="cofactor">
    <cofactor evidence="9">
        <name>Zn(2+)</name>
        <dbReference type="ChEBI" id="CHEBI:29105"/>
    </cofactor>
    <text evidence="9">Binds 1 zinc ion per subunit.</text>
</comment>
<dbReference type="PRINTS" id="PR00068">
    <property type="entry name" value="CUZNDISMTASE"/>
</dbReference>
<dbReference type="EMBL" id="OU896721">
    <property type="protein sequence ID" value="CAH1154158.1"/>
    <property type="molecule type" value="Genomic_DNA"/>
</dbReference>
<proteinExistence type="inferred from homology"/>
<comment type="similarity">
    <text evidence="1 9">Belongs to the Cu-Zn superoxide dismutase family.</text>
</comment>
<keyword evidence="7" id="KW-1015">Disulfide bond</keyword>
<evidence type="ECO:0000256" key="2">
    <source>
        <dbReference type="ARBA" id="ARBA00022723"/>
    </source>
</evidence>
<dbReference type="InterPro" id="IPR024134">
    <property type="entry name" value="SOD_Cu/Zn_/chaperone"/>
</dbReference>
<gene>
    <name evidence="12" type="ORF">PHAECO_LOCUS4880</name>
</gene>
<comment type="catalytic activity">
    <reaction evidence="8 9">
        <text>2 superoxide + 2 H(+) = H2O2 + O2</text>
        <dbReference type="Rhea" id="RHEA:20696"/>
        <dbReference type="ChEBI" id="CHEBI:15378"/>
        <dbReference type="ChEBI" id="CHEBI:15379"/>
        <dbReference type="ChEBI" id="CHEBI:16240"/>
        <dbReference type="ChEBI" id="CHEBI:18421"/>
        <dbReference type="EC" id="1.15.1.1"/>
    </reaction>
</comment>
<feature type="domain" description="Superoxide dismutase copper/zinc binding" evidence="11">
    <location>
        <begin position="33"/>
        <end position="166"/>
    </location>
</feature>
<evidence type="ECO:0000256" key="4">
    <source>
        <dbReference type="ARBA" id="ARBA00022862"/>
    </source>
</evidence>
<dbReference type="PANTHER" id="PTHR10003">
    <property type="entry name" value="SUPEROXIDE DISMUTASE CU-ZN -RELATED"/>
    <property type="match status" value="1"/>
</dbReference>
<dbReference type="InterPro" id="IPR036423">
    <property type="entry name" value="SOD-like_Cu/Zn_dom_sf"/>
</dbReference>
<evidence type="ECO:0000259" key="11">
    <source>
        <dbReference type="Pfam" id="PF00080"/>
    </source>
</evidence>
<evidence type="ECO:0000256" key="10">
    <source>
        <dbReference type="SAM" id="SignalP"/>
    </source>
</evidence>
<dbReference type="InterPro" id="IPR018152">
    <property type="entry name" value="SOD_Cu/Zn_BS"/>
</dbReference>
<dbReference type="CDD" id="cd00305">
    <property type="entry name" value="Cu-Zn_Superoxide_Dismutase"/>
    <property type="match status" value="1"/>
</dbReference>
<name>A0A9P0DQ88_PHACE</name>
<dbReference type="AlphaFoldDB" id="A0A9P0DQ88"/>
<protein>
    <recommendedName>
        <fullName evidence="9">Superoxide dismutase [Cu-Zn]</fullName>
        <ecNumber evidence="9">1.15.1.1</ecNumber>
    </recommendedName>
</protein>
<accession>A0A9P0DQ88</accession>
<reference evidence="12" key="1">
    <citation type="submission" date="2022-01" db="EMBL/GenBank/DDBJ databases">
        <authorList>
            <person name="King R."/>
        </authorList>
    </citation>
    <scope>NUCLEOTIDE SEQUENCE</scope>
</reference>
<keyword evidence="6 9" id="KW-0186">Copper</keyword>
<reference evidence="12" key="2">
    <citation type="submission" date="2022-10" db="EMBL/GenBank/DDBJ databases">
        <authorList>
            <consortium name="ENA_rothamsted_submissions"/>
            <consortium name="culmorum"/>
            <person name="King R."/>
        </authorList>
    </citation>
    <scope>NUCLEOTIDE SEQUENCE</scope>
</reference>
<evidence type="ECO:0000256" key="9">
    <source>
        <dbReference type="RuleBase" id="RU000393"/>
    </source>
</evidence>
<dbReference type="GO" id="GO:0004784">
    <property type="term" value="F:superoxide dismutase activity"/>
    <property type="evidence" value="ECO:0007669"/>
    <property type="project" value="UniProtKB-EC"/>
</dbReference>
<keyword evidence="5 9" id="KW-0560">Oxidoreductase</keyword>
<sequence>MFKFAVLAALITITYAQRSAVVYLFDPSGASGVHGNLTFEQRDSQIQISGEVHGLTPGKHGFHVHQLGNIGLGCLGTGGHFNPHNKHHGAPTDKERHVGDLGNIVADATGVAHVHIEDDVIALQGNHNIIGRAMVVHAGEDDLGRGGQSDSLTTGHAGGRLACGVIGILTESASGKSSFCPTLLATSVLVFILSKLYY</sequence>
<keyword evidence="4" id="KW-0049">Antioxidant</keyword>
<evidence type="ECO:0000313" key="12">
    <source>
        <dbReference type="EMBL" id="CAH1154158.1"/>
    </source>
</evidence>
<comment type="cofactor">
    <cofactor evidence="9">
        <name>Cu cation</name>
        <dbReference type="ChEBI" id="CHEBI:23378"/>
    </cofactor>
    <text evidence="9">Binds 1 copper ion per subunit.</text>
</comment>
<dbReference type="PROSITE" id="PS00332">
    <property type="entry name" value="SOD_CU_ZN_2"/>
    <property type="match status" value="1"/>
</dbReference>
<dbReference type="SUPFAM" id="SSF49329">
    <property type="entry name" value="Cu,Zn superoxide dismutase-like"/>
    <property type="match status" value="1"/>
</dbReference>
<dbReference type="GO" id="GO:0005507">
    <property type="term" value="F:copper ion binding"/>
    <property type="evidence" value="ECO:0007669"/>
    <property type="project" value="InterPro"/>
</dbReference>
<dbReference type="EC" id="1.15.1.1" evidence="9"/>
<evidence type="ECO:0000256" key="3">
    <source>
        <dbReference type="ARBA" id="ARBA00022833"/>
    </source>
</evidence>